<feature type="transmembrane region" description="Helical" evidence="1">
    <location>
        <begin position="195"/>
        <end position="213"/>
    </location>
</feature>
<feature type="transmembrane region" description="Helical" evidence="1">
    <location>
        <begin position="489"/>
        <end position="508"/>
    </location>
</feature>
<sequence>MPALFALDDYQFCMSHLEGVYCLARFDLHSDHPNELITLIKEYSKYQKKHYNHSHVERGICVTKTCRMFCEDKDLRKEVDLTDSLEKCFNKSMWEDYELKAKLSMIYYCDTYSEEEEIDSRDRIFMTTIIFILILNIAGNCYDIYVKKTGRNLNGLGHVILSSFSLKQNWKTLTSYESENPKIARLNGLHGLRSIITQLTLLAHSLFTITTFIDNPHEVEMSYEKPFYCIIYNGLVMMQIVFTISGFLLTYNLQIRSEKYEINWIYFPKILIMRLCRIVPAYATVLFFTSTWFKHLGSGPLWKLYGRGIADDCRNRWWHHLLFINNYTNMKNSSCLVQTWHVAAEMQLFTLGLAVHIATRHCGRRILLALLLLVGAASPALHVLLHDLDPLVLANPELFRENQNDTFFKMHILSHNNLAGHVAGMITGYLIYHMQQNGKPVRNSKLFSLLIWWILPASVYVFLLGNIFYIEGYEVSFAFKLLYAGTQRVFAGTIGAIIIIGLVFKLNVHMNIAFVILGTKTQLVHTSIFVAFMNYVVMATMSFIIPLPLYLTVEAPVNKMVKTIIDQQDDQYSKMKEN</sequence>
<dbReference type="Proteomes" id="UP000691718">
    <property type="component" value="Unassembled WGS sequence"/>
</dbReference>
<evidence type="ECO:0000313" key="3">
    <source>
        <dbReference type="Proteomes" id="UP000691718"/>
    </source>
</evidence>
<feature type="transmembrane region" description="Helical" evidence="1">
    <location>
        <begin position="124"/>
        <end position="145"/>
    </location>
</feature>
<feature type="transmembrane region" description="Helical" evidence="1">
    <location>
        <begin position="271"/>
        <end position="293"/>
    </location>
</feature>
<feature type="transmembrane region" description="Helical" evidence="1">
    <location>
        <begin position="446"/>
        <end position="469"/>
    </location>
</feature>
<proteinExistence type="predicted"/>
<keyword evidence="1" id="KW-0812">Transmembrane</keyword>
<keyword evidence="1" id="KW-0472">Membrane</keyword>
<feature type="transmembrane region" description="Helical" evidence="1">
    <location>
        <begin position="225"/>
        <end position="250"/>
    </location>
</feature>
<feature type="transmembrane region" description="Helical" evidence="1">
    <location>
        <begin position="366"/>
        <end position="385"/>
    </location>
</feature>
<accession>A0A8S3XED4</accession>
<keyword evidence="3" id="KW-1185">Reference proteome</keyword>
<evidence type="ECO:0000256" key="1">
    <source>
        <dbReference type="SAM" id="Phobius"/>
    </source>
</evidence>
<feature type="transmembrane region" description="Helical" evidence="1">
    <location>
        <begin position="340"/>
        <end position="359"/>
    </location>
</feature>
<dbReference type="OrthoDB" id="10265389at2759"/>
<dbReference type="InterPro" id="IPR052728">
    <property type="entry name" value="O2_lipid_transport_reg"/>
</dbReference>
<keyword evidence="1" id="KW-1133">Transmembrane helix</keyword>
<feature type="transmembrane region" description="Helical" evidence="1">
    <location>
        <begin position="418"/>
        <end position="434"/>
    </location>
</feature>
<feature type="transmembrane region" description="Helical" evidence="1">
    <location>
        <begin position="528"/>
        <end position="551"/>
    </location>
</feature>
<gene>
    <name evidence="2" type="ORF">PAPOLLO_LOCUS17130</name>
</gene>
<name>A0A8S3XED4_PARAO</name>
<comment type="caution">
    <text evidence="2">The sequence shown here is derived from an EMBL/GenBank/DDBJ whole genome shotgun (WGS) entry which is preliminary data.</text>
</comment>
<dbReference type="AlphaFoldDB" id="A0A8S3XED4"/>
<protein>
    <submittedName>
        <fullName evidence="2">(apollo) hypothetical protein</fullName>
    </submittedName>
</protein>
<dbReference type="PANTHER" id="PTHR11161">
    <property type="entry name" value="O-ACYLTRANSFERASE"/>
    <property type="match status" value="1"/>
</dbReference>
<dbReference type="EMBL" id="CAJQZP010001133">
    <property type="protein sequence ID" value="CAG5019755.1"/>
    <property type="molecule type" value="Genomic_DNA"/>
</dbReference>
<evidence type="ECO:0000313" key="2">
    <source>
        <dbReference type="EMBL" id="CAG5019755.1"/>
    </source>
</evidence>
<dbReference type="PANTHER" id="PTHR11161:SF22">
    <property type="entry name" value="ACYLTRANSFERASE 3 DOMAIN-CONTAINING PROTEIN-RELATED"/>
    <property type="match status" value="1"/>
</dbReference>
<reference evidence="2" key="1">
    <citation type="submission" date="2021-04" db="EMBL/GenBank/DDBJ databases">
        <authorList>
            <person name="Tunstrom K."/>
        </authorList>
    </citation>
    <scope>NUCLEOTIDE SEQUENCE</scope>
</reference>
<organism evidence="2 3">
    <name type="scientific">Parnassius apollo</name>
    <name type="common">Apollo butterfly</name>
    <name type="synonym">Papilio apollo</name>
    <dbReference type="NCBI Taxonomy" id="110799"/>
    <lineage>
        <taxon>Eukaryota</taxon>
        <taxon>Metazoa</taxon>
        <taxon>Ecdysozoa</taxon>
        <taxon>Arthropoda</taxon>
        <taxon>Hexapoda</taxon>
        <taxon>Insecta</taxon>
        <taxon>Pterygota</taxon>
        <taxon>Neoptera</taxon>
        <taxon>Endopterygota</taxon>
        <taxon>Lepidoptera</taxon>
        <taxon>Glossata</taxon>
        <taxon>Ditrysia</taxon>
        <taxon>Papilionoidea</taxon>
        <taxon>Papilionidae</taxon>
        <taxon>Parnassiinae</taxon>
        <taxon>Parnassini</taxon>
        <taxon>Parnassius</taxon>
        <taxon>Parnassius</taxon>
    </lineage>
</organism>